<keyword evidence="2" id="KW-1185">Reference proteome</keyword>
<name>A0A843TE77_COLES</name>
<gene>
    <name evidence="1" type="ORF">Taro_001263</name>
</gene>
<dbReference type="EMBL" id="NMUH01000026">
    <property type="protein sequence ID" value="MQL68991.1"/>
    <property type="molecule type" value="Genomic_DNA"/>
</dbReference>
<comment type="caution">
    <text evidence="1">The sequence shown here is derived from an EMBL/GenBank/DDBJ whole genome shotgun (WGS) entry which is preliminary data.</text>
</comment>
<sequence>MARRVTTSEEAWDTEDCRSSTRCRLVSPLSHCLSLRWFWSHIVVSGVRPQLGQAAVLRVLCVLCVSVAALSRPCTEAEVGARLASRACGLRVPLLAASGGGLVVVVVTEFPHDISKVAVATRFRVATGSSVVTPCSVVIRLSRCPPPSRWCRDGLGGRDSACVASGGSVGPVVPWSRSWVPVCGGTGVCGFPTLWHVHGPGWFCLWALDPVEV</sequence>
<evidence type="ECO:0000313" key="1">
    <source>
        <dbReference type="EMBL" id="MQL68991.1"/>
    </source>
</evidence>
<evidence type="ECO:0000313" key="2">
    <source>
        <dbReference type="Proteomes" id="UP000652761"/>
    </source>
</evidence>
<reference evidence="1" key="1">
    <citation type="submission" date="2017-07" db="EMBL/GenBank/DDBJ databases">
        <title>Taro Niue Genome Assembly and Annotation.</title>
        <authorList>
            <person name="Atibalentja N."/>
            <person name="Keating K."/>
            <person name="Fields C.J."/>
        </authorList>
    </citation>
    <scope>NUCLEOTIDE SEQUENCE</scope>
    <source>
        <strain evidence="1">Niue_2</strain>
        <tissue evidence="1">Leaf</tissue>
    </source>
</reference>
<proteinExistence type="predicted"/>
<protein>
    <submittedName>
        <fullName evidence="1">Uncharacterized protein</fullName>
    </submittedName>
</protein>
<organism evidence="1 2">
    <name type="scientific">Colocasia esculenta</name>
    <name type="common">Wild taro</name>
    <name type="synonym">Arum esculentum</name>
    <dbReference type="NCBI Taxonomy" id="4460"/>
    <lineage>
        <taxon>Eukaryota</taxon>
        <taxon>Viridiplantae</taxon>
        <taxon>Streptophyta</taxon>
        <taxon>Embryophyta</taxon>
        <taxon>Tracheophyta</taxon>
        <taxon>Spermatophyta</taxon>
        <taxon>Magnoliopsida</taxon>
        <taxon>Liliopsida</taxon>
        <taxon>Araceae</taxon>
        <taxon>Aroideae</taxon>
        <taxon>Colocasieae</taxon>
        <taxon>Colocasia</taxon>
    </lineage>
</organism>
<accession>A0A843TE77</accession>
<dbReference type="Proteomes" id="UP000652761">
    <property type="component" value="Unassembled WGS sequence"/>
</dbReference>
<dbReference type="AlphaFoldDB" id="A0A843TE77"/>